<keyword evidence="2" id="KW-1185">Reference proteome</keyword>
<dbReference type="OrthoDB" id="9790023at2"/>
<proteinExistence type="predicted"/>
<dbReference type="EMBL" id="QBKR01000004">
    <property type="protein sequence ID" value="PTX63275.1"/>
    <property type="molecule type" value="Genomic_DNA"/>
</dbReference>
<evidence type="ECO:0000313" key="1">
    <source>
        <dbReference type="EMBL" id="PTX63275.1"/>
    </source>
</evidence>
<dbReference type="Proteomes" id="UP000244240">
    <property type="component" value="Unassembled WGS sequence"/>
</dbReference>
<dbReference type="InterPro" id="IPR003737">
    <property type="entry name" value="GlcNAc_PI_deacetylase-related"/>
</dbReference>
<dbReference type="Pfam" id="PF02585">
    <property type="entry name" value="PIG-L"/>
    <property type="match status" value="1"/>
</dbReference>
<organism evidence="1 2">
    <name type="scientific">Melghirimyces profundicolus</name>
    <dbReference type="NCBI Taxonomy" id="1242148"/>
    <lineage>
        <taxon>Bacteria</taxon>
        <taxon>Bacillati</taxon>
        <taxon>Bacillota</taxon>
        <taxon>Bacilli</taxon>
        <taxon>Bacillales</taxon>
        <taxon>Thermoactinomycetaceae</taxon>
        <taxon>Melghirimyces</taxon>
    </lineage>
</organism>
<dbReference type="InterPro" id="IPR024078">
    <property type="entry name" value="LmbE-like_dom_sf"/>
</dbReference>
<accession>A0A2T6C4P8</accession>
<dbReference type="GO" id="GO:0016811">
    <property type="term" value="F:hydrolase activity, acting on carbon-nitrogen (but not peptide) bonds, in linear amides"/>
    <property type="evidence" value="ECO:0007669"/>
    <property type="project" value="TreeGrafter"/>
</dbReference>
<protein>
    <submittedName>
        <fullName evidence="1">LmbE family N-acetylglucosaminyl deacetylase</fullName>
    </submittedName>
</protein>
<comment type="caution">
    <text evidence="1">The sequence shown here is derived from an EMBL/GenBank/DDBJ whole genome shotgun (WGS) entry which is preliminary data.</text>
</comment>
<reference evidence="1 2" key="1">
    <citation type="submission" date="2018-04" db="EMBL/GenBank/DDBJ databases">
        <title>Genomic Encyclopedia of Archaeal and Bacterial Type Strains, Phase II (KMG-II): from individual species to whole genera.</title>
        <authorList>
            <person name="Goeker M."/>
        </authorList>
    </citation>
    <scope>NUCLEOTIDE SEQUENCE [LARGE SCALE GENOMIC DNA]</scope>
    <source>
        <strain evidence="1 2">DSM 45787</strain>
    </source>
</reference>
<dbReference type="SUPFAM" id="SSF102588">
    <property type="entry name" value="LmbE-like"/>
    <property type="match status" value="1"/>
</dbReference>
<dbReference type="PANTHER" id="PTHR12993">
    <property type="entry name" value="N-ACETYLGLUCOSAMINYL-PHOSPHATIDYLINOSITOL DE-N-ACETYLASE-RELATED"/>
    <property type="match status" value="1"/>
</dbReference>
<dbReference type="Gene3D" id="3.40.50.10320">
    <property type="entry name" value="LmbE-like"/>
    <property type="match status" value="1"/>
</dbReference>
<dbReference type="RefSeq" id="WP_108022106.1">
    <property type="nucleotide sequence ID" value="NZ_QBKR01000004.1"/>
</dbReference>
<sequence>MGAIQYNQQKVLILAPHADDEIIGCGGVIQKYLKSNSIVRIVIASFVKGKSQKYDTDTNKYVIYDGNVRLNELNKSHAILGIKDYCFLYTDEETEQYHSRLDMIPRVELASKIEKEIESFHPTVVYIPSKTKHQDHTALHRAALTATRPYYWNGSVIIYETDGEIGFQPHLYIPMSSEEAEKKADALNIYKTQLGTKRHPINPESLLTKAKFRGQSIYRDYAEAFQIFRLHG</sequence>
<evidence type="ECO:0000313" key="2">
    <source>
        <dbReference type="Proteomes" id="UP000244240"/>
    </source>
</evidence>
<dbReference type="AlphaFoldDB" id="A0A2T6C4P8"/>
<dbReference type="PANTHER" id="PTHR12993:SF11">
    <property type="entry name" value="N-ACETYLGLUCOSAMINYL-PHOSPHATIDYLINOSITOL DE-N-ACETYLASE"/>
    <property type="match status" value="1"/>
</dbReference>
<name>A0A2T6C4P8_9BACL</name>
<gene>
    <name evidence="1" type="ORF">C8P63_104120</name>
</gene>